<dbReference type="PRINTS" id="PR00702">
    <property type="entry name" value="ACRIFLAVINRP"/>
</dbReference>
<feature type="transmembrane region" description="Helical" evidence="2">
    <location>
        <begin position="954"/>
        <end position="973"/>
    </location>
</feature>
<dbReference type="SUPFAM" id="SSF82866">
    <property type="entry name" value="Multidrug efflux transporter AcrB transmembrane domain"/>
    <property type="match status" value="2"/>
</dbReference>
<dbReference type="InterPro" id="IPR027463">
    <property type="entry name" value="AcrB_DN_DC_subdom"/>
</dbReference>
<feature type="transmembrane region" description="Helical" evidence="2">
    <location>
        <begin position="12"/>
        <end position="30"/>
    </location>
</feature>
<feature type="region of interest" description="Disordered" evidence="1">
    <location>
        <begin position="1036"/>
        <end position="1059"/>
    </location>
</feature>
<feature type="transmembrane region" description="Helical" evidence="2">
    <location>
        <begin position="334"/>
        <end position="353"/>
    </location>
</feature>
<keyword evidence="2" id="KW-0472">Membrane</keyword>
<feature type="transmembrane region" description="Helical" evidence="2">
    <location>
        <begin position="852"/>
        <end position="871"/>
    </location>
</feature>
<keyword evidence="4" id="KW-1185">Reference proteome</keyword>
<dbReference type="Gene3D" id="3.30.70.1430">
    <property type="entry name" value="Multidrug efflux transporter AcrB pore domain"/>
    <property type="match status" value="2"/>
</dbReference>
<feature type="transmembrane region" description="Helical" evidence="2">
    <location>
        <begin position="431"/>
        <end position="452"/>
    </location>
</feature>
<proteinExistence type="predicted"/>
<dbReference type="SUPFAM" id="SSF82714">
    <property type="entry name" value="Multidrug efflux transporter AcrB TolC docking domain, DN and DC subdomains"/>
    <property type="match status" value="2"/>
</dbReference>
<feature type="transmembrane region" description="Helical" evidence="2">
    <location>
        <begin position="985"/>
        <end position="1008"/>
    </location>
</feature>
<dbReference type="GO" id="GO:0042910">
    <property type="term" value="F:xenobiotic transmembrane transporter activity"/>
    <property type="evidence" value="ECO:0007669"/>
    <property type="project" value="TreeGrafter"/>
</dbReference>
<dbReference type="PATRIC" id="fig|1249552.3.peg.1612"/>
<keyword evidence="2" id="KW-0812">Transmembrane</keyword>
<dbReference type="STRING" id="1249552.PS2015_1607"/>
<feature type="transmembrane region" description="Helical" evidence="2">
    <location>
        <begin position="878"/>
        <end position="902"/>
    </location>
</feature>
<dbReference type="InterPro" id="IPR001036">
    <property type="entry name" value="Acrflvin-R"/>
</dbReference>
<dbReference type="OrthoDB" id="9757904at2"/>
<protein>
    <submittedName>
        <fullName evidence="3">Acriflavin resistance protein</fullName>
    </submittedName>
</protein>
<accession>A0A0S2KDV0</accession>
<feature type="transmembrane region" description="Helical" evidence="2">
    <location>
        <begin position="524"/>
        <end position="543"/>
    </location>
</feature>
<dbReference type="EMBL" id="CP013189">
    <property type="protein sequence ID" value="ALO46260.1"/>
    <property type="molecule type" value="Genomic_DNA"/>
</dbReference>
<gene>
    <name evidence="3" type="ORF">PS2015_1607</name>
</gene>
<dbReference type="FunFam" id="3.30.70.1430:FF:000001">
    <property type="entry name" value="Efflux pump membrane transporter"/>
    <property type="match status" value="1"/>
</dbReference>
<dbReference type="Gene3D" id="3.30.70.1440">
    <property type="entry name" value="Multidrug efflux transporter AcrB pore domain"/>
    <property type="match status" value="1"/>
</dbReference>
<dbReference type="PANTHER" id="PTHR32063">
    <property type="match status" value="1"/>
</dbReference>
<feature type="transmembrane region" description="Helical" evidence="2">
    <location>
        <begin position="908"/>
        <end position="933"/>
    </location>
</feature>
<name>A0A0S2KDV0_9GAMM</name>
<dbReference type="SUPFAM" id="SSF82693">
    <property type="entry name" value="Multidrug efflux transporter AcrB pore domain, PN1, PN2, PC1 and PC2 subdomains"/>
    <property type="match status" value="3"/>
</dbReference>
<dbReference type="Gene3D" id="1.20.1640.10">
    <property type="entry name" value="Multidrug efflux transporter AcrB transmembrane domain"/>
    <property type="match status" value="2"/>
</dbReference>
<dbReference type="Gene3D" id="3.30.2090.10">
    <property type="entry name" value="Multidrug efflux transporter AcrB TolC docking domain, DN and DC subdomains"/>
    <property type="match status" value="2"/>
</dbReference>
<evidence type="ECO:0000313" key="3">
    <source>
        <dbReference type="EMBL" id="ALO46260.1"/>
    </source>
</evidence>
<evidence type="ECO:0000256" key="1">
    <source>
        <dbReference type="SAM" id="MobiDB-lite"/>
    </source>
</evidence>
<dbReference type="RefSeq" id="WP_082628040.1">
    <property type="nucleotide sequence ID" value="NZ_CP013189.1"/>
</dbReference>
<dbReference type="AlphaFoldDB" id="A0A0S2KDV0"/>
<sequence>MVLSDISVKRPVFATVISLLLVAFGILSFMELPLREYPDTSPPIVSVSTSYPGASAEIVEQQITQLIEDQINGVEGVTSISSSSSDGSSRVSVEFEVGRDIDQAANDIRDKISRVTRRLPEDVDPPEIAKADADGRPIAFFNLTSTRMSFLELNDYAERYIVDQFAVIDGVANVSVRGTGGYAMRVWLDRVKLAARGLTVTDVESALRRQNLELPAGRVDSVDREFTVRVDRVYQTPDDFSRLVIGRGQDGHQITLGEVARVELGAASTRSVFQGNGTDAVGLGLVKQSNANSLSVLREAKALTERINATLPDHMTLVLSNSDAEFIENAISSVYSTIFLTIALVSLVIYMFLGSIRSMLIPAVTIPVCLLAAFIVLLAFGLTINLITLLAMVLCVGLIVDDSIVVLENIQRRVEAGEPPLLAAFNGSRQVGFAVIATTLVLIAVFVPVVFMEGNMGILFYELAITIGGAVVFSTVLALSLTPMMSSKLLNNHSHESFLTRKVDQFFRWLQRGYHSTLEVCLKFRSLVVAGLFFIGIAVYFLWQQVPSEFAPQEDQGVMMARMSGPEGASMAYMQEQTNLLQDTLMPYLDRGEVKSIVTMLPGFGGGSGVSSGMTIIALPDWAERPRETTEIMGELMTEWRNIPGLETMIFMRSGLVRGGGGQPVQFVIGGRTYEELAQWRDMLIEQGEASGLFTRMTSDFLETRPSLTITVDKVRAADLGVSIQSIGRTLQAMMNESRVTTFVDAGEEYDVILQAEETQRASPDDLTNIYVRSESTGQLIPMANLIRIENTSSPNSLNRYNRVRAITISAGLQPGVTLDEGLAFLENLVLTELPEYAQIDYKGESLELKEASGGLVFIFAMSLLVVYLVLAAQFESFIHPLVIMTTVPLAIFGALIGLLLTDGTLNIYTNIGLIVLVGIASKNGILIVEFANQLRDEGKAFREALVEACDMRLRPVLMTALSTMMGSLPLIFSTGAGSESRMLLGTVIFSGVLMTTLMTLFVVPVVYDLLARNTGSPQAVSNLLNTLQSKYTGARSAPLPPHAGGADGQTVNQRLDDL</sequence>
<dbReference type="Pfam" id="PF00873">
    <property type="entry name" value="ACR_tran"/>
    <property type="match status" value="1"/>
</dbReference>
<feature type="transmembrane region" description="Helical" evidence="2">
    <location>
        <begin position="360"/>
        <end position="380"/>
    </location>
</feature>
<reference evidence="3 4" key="1">
    <citation type="submission" date="2015-11" db="EMBL/GenBank/DDBJ databases">
        <authorList>
            <person name="Zhang Y."/>
            <person name="Guo Z."/>
        </authorList>
    </citation>
    <scope>NUCLEOTIDE SEQUENCE [LARGE SCALE GENOMIC DNA]</scope>
    <source>
        <strain evidence="3 4">KCTC 32221</strain>
    </source>
</reference>
<dbReference type="Proteomes" id="UP000065641">
    <property type="component" value="Chromosome"/>
</dbReference>
<feature type="compositionally biased region" description="Polar residues" evidence="1">
    <location>
        <begin position="1050"/>
        <end position="1059"/>
    </location>
</feature>
<keyword evidence="2" id="KW-1133">Transmembrane helix</keyword>
<dbReference type="KEGG" id="pspi:PS2015_1607"/>
<dbReference type="Gene3D" id="3.30.70.1320">
    <property type="entry name" value="Multidrug efflux transporter AcrB pore domain like"/>
    <property type="match status" value="1"/>
</dbReference>
<dbReference type="GO" id="GO:0005886">
    <property type="term" value="C:plasma membrane"/>
    <property type="evidence" value="ECO:0007669"/>
    <property type="project" value="TreeGrafter"/>
</dbReference>
<dbReference type="PANTHER" id="PTHR32063:SF14">
    <property type="entry name" value="BLL4319 PROTEIN"/>
    <property type="match status" value="1"/>
</dbReference>
<evidence type="ECO:0000256" key="2">
    <source>
        <dbReference type="SAM" id="Phobius"/>
    </source>
</evidence>
<organism evidence="3 4">
    <name type="scientific">Pseudohongiella spirulinae</name>
    <dbReference type="NCBI Taxonomy" id="1249552"/>
    <lineage>
        <taxon>Bacteria</taxon>
        <taxon>Pseudomonadati</taxon>
        <taxon>Pseudomonadota</taxon>
        <taxon>Gammaproteobacteria</taxon>
        <taxon>Pseudomonadales</taxon>
        <taxon>Pseudohongiellaceae</taxon>
        <taxon>Pseudohongiella</taxon>
    </lineage>
</organism>
<feature type="transmembrane region" description="Helical" evidence="2">
    <location>
        <begin position="458"/>
        <end position="481"/>
    </location>
</feature>
<evidence type="ECO:0000313" key="4">
    <source>
        <dbReference type="Proteomes" id="UP000065641"/>
    </source>
</evidence>